<dbReference type="SUPFAM" id="SSF140500">
    <property type="entry name" value="BAS1536-like"/>
    <property type="match status" value="1"/>
</dbReference>
<dbReference type="InterPro" id="IPR018540">
    <property type="entry name" value="Spo0E-like"/>
</dbReference>
<accession>A0A2W1NWD0</accession>
<keyword evidence="2" id="KW-1185">Reference proteome</keyword>
<proteinExistence type="predicted"/>
<dbReference type="AlphaFoldDB" id="A0A2W1NWD0"/>
<comment type="caution">
    <text evidence="1">The sequence shown here is derived from an EMBL/GenBank/DDBJ whole genome shotgun (WGS) entry which is preliminary data.</text>
</comment>
<dbReference type="InterPro" id="IPR036638">
    <property type="entry name" value="HLH_DNA-bd_sf"/>
</dbReference>
<organism evidence="1 2">
    <name type="scientific">Paenibacillus xerothermodurans</name>
    <dbReference type="NCBI Taxonomy" id="1977292"/>
    <lineage>
        <taxon>Bacteria</taxon>
        <taxon>Bacillati</taxon>
        <taxon>Bacillota</taxon>
        <taxon>Bacilli</taxon>
        <taxon>Bacillales</taxon>
        <taxon>Paenibacillaceae</taxon>
        <taxon>Paenibacillus</taxon>
    </lineage>
</organism>
<dbReference type="GO" id="GO:0046983">
    <property type="term" value="F:protein dimerization activity"/>
    <property type="evidence" value="ECO:0007669"/>
    <property type="project" value="InterPro"/>
</dbReference>
<dbReference type="Gene3D" id="4.10.280.10">
    <property type="entry name" value="Helix-loop-helix DNA-binding domain"/>
    <property type="match status" value="1"/>
</dbReference>
<gene>
    <name evidence="1" type="ORF">CBW46_006470</name>
</gene>
<dbReference type="Pfam" id="PF09388">
    <property type="entry name" value="SpoOE-like"/>
    <property type="match status" value="1"/>
</dbReference>
<protein>
    <submittedName>
        <fullName evidence="1">Aspartyl-phosphate phosphatase Spo0E family protein</fullName>
    </submittedName>
</protein>
<dbReference type="GO" id="GO:0043937">
    <property type="term" value="P:regulation of sporulation"/>
    <property type="evidence" value="ECO:0007669"/>
    <property type="project" value="InterPro"/>
</dbReference>
<dbReference type="Proteomes" id="UP000214746">
    <property type="component" value="Unassembled WGS sequence"/>
</dbReference>
<reference evidence="1" key="1">
    <citation type="submission" date="2018-06" db="EMBL/GenBank/DDBJ databases">
        <title>Paenibacillus xerothermodurans sp. nov. an extremely dry heat resistant spore forming bacterium isolated from the soil of Cape Canaveral, Florida.</title>
        <authorList>
            <person name="Seuylemezian A."/>
            <person name="Kaur N."/>
            <person name="Patil P."/>
            <person name="Patil P."/>
            <person name="Mayilraj S."/>
            <person name="Vaishampayan P."/>
        </authorList>
    </citation>
    <scope>NUCLEOTIDE SEQUENCE [LARGE SCALE GENOMIC DNA]</scope>
    <source>
        <strain evidence="1">ATCC 27380</strain>
    </source>
</reference>
<evidence type="ECO:0000313" key="1">
    <source>
        <dbReference type="EMBL" id="PZE22036.1"/>
    </source>
</evidence>
<sequence>MSVKKQETENKRMKPLILEKIEELRLQMMEQALVHGDLTDEHVVALSQQLDTYIVVYQKL</sequence>
<dbReference type="EMBL" id="NHRJ02000002">
    <property type="protein sequence ID" value="PZE22036.1"/>
    <property type="molecule type" value="Genomic_DNA"/>
</dbReference>
<evidence type="ECO:0000313" key="2">
    <source>
        <dbReference type="Proteomes" id="UP000214746"/>
    </source>
</evidence>
<name>A0A2W1NWD0_PAEXE</name>
<dbReference type="InterPro" id="IPR037208">
    <property type="entry name" value="Spo0E-like_sf"/>
</dbReference>